<protein>
    <submittedName>
        <fullName evidence="2">Uncharacterized protein</fullName>
    </submittedName>
</protein>
<dbReference type="OrthoDB" id="8193306at2759"/>
<evidence type="ECO:0000256" key="1">
    <source>
        <dbReference type="SAM" id="MobiDB-lite"/>
    </source>
</evidence>
<feature type="region of interest" description="Disordered" evidence="1">
    <location>
        <begin position="1"/>
        <end position="29"/>
    </location>
</feature>
<gene>
    <name evidence="2" type="ORF">AVEN_41895_1</name>
</gene>
<accession>A0A4Y2AD52</accession>
<name>A0A4Y2AD52_ARAVE</name>
<proteinExistence type="predicted"/>
<comment type="caution">
    <text evidence="2">The sequence shown here is derived from an EMBL/GenBank/DDBJ whole genome shotgun (WGS) entry which is preliminary data.</text>
</comment>
<reference evidence="2 3" key="1">
    <citation type="journal article" date="2019" name="Sci. Rep.">
        <title>Orb-weaving spider Araneus ventricosus genome elucidates the spidroin gene catalogue.</title>
        <authorList>
            <person name="Kono N."/>
            <person name="Nakamura H."/>
            <person name="Ohtoshi R."/>
            <person name="Moran D.A.P."/>
            <person name="Shinohara A."/>
            <person name="Yoshida Y."/>
            <person name="Fujiwara M."/>
            <person name="Mori M."/>
            <person name="Tomita M."/>
            <person name="Arakawa K."/>
        </authorList>
    </citation>
    <scope>NUCLEOTIDE SEQUENCE [LARGE SCALE GENOMIC DNA]</scope>
</reference>
<keyword evidence="3" id="KW-1185">Reference proteome</keyword>
<evidence type="ECO:0000313" key="2">
    <source>
        <dbReference type="EMBL" id="GBL77517.1"/>
    </source>
</evidence>
<organism evidence="2 3">
    <name type="scientific">Araneus ventricosus</name>
    <name type="common">Orbweaver spider</name>
    <name type="synonym">Epeira ventricosa</name>
    <dbReference type="NCBI Taxonomy" id="182803"/>
    <lineage>
        <taxon>Eukaryota</taxon>
        <taxon>Metazoa</taxon>
        <taxon>Ecdysozoa</taxon>
        <taxon>Arthropoda</taxon>
        <taxon>Chelicerata</taxon>
        <taxon>Arachnida</taxon>
        <taxon>Araneae</taxon>
        <taxon>Araneomorphae</taxon>
        <taxon>Entelegynae</taxon>
        <taxon>Araneoidea</taxon>
        <taxon>Araneidae</taxon>
        <taxon>Araneus</taxon>
    </lineage>
</organism>
<evidence type="ECO:0000313" key="3">
    <source>
        <dbReference type="Proteomes" id="UP000499080"/>
    </source>
</evidence>
<sequence length="108" mass="12358">MSSGRPPKAISRSMCSHQKKRRAQKLRTQMPTEQLTFATQMNFKAEKNLASKIVKDITSNQDRATKYRKTFHTLQNKPEKLTPAEALSIFVKAGFTRNQYEIVRSGAK</sequence>
<dbReference type="AlphaFoldDB" id="A0A4Y2AD52"/>
<dbReference type="EMBL" id="BGPR01000012">
    <property type="protein sequence ID" value="GBL77517.1"/>
    <property type="molecule type" value="Genomic_DNA"/>
</dbReference>
<dbReference type="Proteomes" id="UP000499080">
    <property type="component" value="Unassembled WGS sequence"/>
</dbReference>